<name>A0A841ES75_9BACT</name>
<dbReference type="EMBL" id="JACHKT010000017">
    <property type="protein sequence ID" value="MBB6003883.1"/>
    <property type="molecule type" value="Genomic_DNA"/>
</dbReference>
<sequence>MHNYKIGDKVLSPKFPNQSFIVHGIRAEEIEIQHSDGKTEWLALTAIECHTQSNNLEIGKEYYLNKQWSQPELVTIIEFVGNYYCKVLHKSGLKCQVIKYRLS</sequence>
<protein>
    <submittedName>
        <fullName evidence="1">Uncharacterized protein</fullName>
    </submittedName>
</protein>
<organism evidence="1 2">
    <name type="scientific">Arcicella rosea</name>
    <dbReference type="NCBI Taxonomy" id="502909"/>
    <lineage>
        <taxon>Bacteria</taxon>
        <taxon>Pseudomonadati</taxon>
        <taxon>Bacteroidota</taxon>
        <taxon>Cytophagia</taxon>
        <taxon>Cytophagales</taxon>
        <taxon>Flectobacillaceae</taxon>
        <taxon>Arcicella</taxon>
    </lineage>
</organism>
<accession>A0A841ES75</accession>
<evidence type="ECO:0000313" key="2">
    <source>
        <dbReference type="Proteomes" id="UP000524404"/>
    </source>
</evidence>
<dbReference type="AlphaFoldDB" id="A0A841ES75"/>
<evidence type="ECO:0000313" key="1">
    <source>
        <dbReference type="EMBL" id="MBB6003883.1"/>
    </source>
</evidence>
<dbReference type="Proteomes" id="UP000524404">
    <property type="component" value="Unassembled WGS sequence"/>
</dbReference>
<proteinExistence type="predicted"/>
<dbReference type="RefSeq" id="WP_184134563.1">
    <property type="nucleotide sequence ID" value="NZ_JACHKT010000017.1"/>
</dbReference>
<reference evidence="1 2" key="1">
    <citation type="submission" date="2020-08" db="EMBL/GenBank/DDBJ databases">
        <title>Functional genomics of gut bacteria from endangered species of beetles.</title>
        <authorList>
            <person name="Carlos-Shanley C."/>
        </authorList>
    </citation>
    <scope>NUCLEOTIDE SEQUENCE [LARGE SCALE GENOMIC DNA]</scope>
    <source>
        <strain evidence="1 2">S00070</strain>
    </source>
</reference>
<comment type="caution">
    <text evidence="1">The sequence shown here is derived from an EMBL/GenBank/DDBJ whole genome shotgun (WGS) entry which is preliminary data.</text>
</comment>
<gene>
    <name evidence="1" type="ORF">HNP25_002542</name>
</gene>
<keyword evidence="2" id="KW-1185">Reference proteome</keyword>